<protein>
    <submittedName>
        <fullName evidence="4">Uncharacterized protein</fullName>
    </submittedName>
</protein>
<evidence type="ECO:0000313" key="4">
    <source>
        <dbReference type="EMBL" id="KAK9133858.1"/>
    </source>
</evidence>
<evidence type="ECO:0000313" key="5">
    <source>
        <dbReference type="Proteomes" id="UP001419268"/>
    </source>
</evidence>
<comment type="similarity">
    <text evidence="1">Belongs to the plant acyltransferase family.</text>
</comment>
<dbReference type="GO" id="GO:0016746">
    <property type="term" value="F:acyltransferase activity"/>
    <property type="evidence" value="ECO:0007669"/>
    <property type="project" value="UniProtKB-KW"/>
</dbReference>
<evidence type="ECO:0000256" key="2">
    <source>
        <dbReference type="ARBA" id="ARBA00022679"/>
    </source>
</evidence>
<keyword evidence="5" id="KW-1185">Reference proteome</keyword>
<evidence type="ECO:0000256" key="3">
    <source>
        <dbReference type="ARBA" id="ARBA00023315"/>
    </source>
</evidence>
<keyword evidence="3" id="KW-0012">Acyltransferase</keyword>
<dbReference type="Gene3D" id="3.30.559.10">
    <property type="entry name" value="Chloramphenicol acetyltransferase-like domain"/>
    <property type="match status" value="1"/>
</dbReference>
<name>A0AAP0JGZ9_9MAGN</name>
<organism evidence="4 5">
    <name type="scientific">Stephania cephalantha</name>
    <dbReference type="NCBI Taxonomy" id="152367"/>
    <lineage>
        <taxon>Eukaryota</taxon>
        <taxon>Viridiplantae</taxon>
        <taxon>Streptophyta</taxon>
        <taxon>Embryophyta</taxon>
        <taxon>Tracheophyta</taxon>
        <taxon>Spermatophyta</taxon>
        <taxon>Magnoliopsida</taxon>
        <taxon>Ranunculales</taxon>
        <taxon>Menispermaceae</taxon>
        <taxon>Menispermoideae</taxon>
        <taxon>Cissampelideae</taxon>
        <taxon>Stephania</taxon>
    </lineage>
</organism>
<dbReference type="PANTHER" id="PTHR31623:SF110">
    <property type="entry name" value="VINORINE SYNTHASE-LIKE"/>
    <property type="match status" value="1"/>
</dbReference>
<proteinExistence type="inferred from homology"/>
<evidence type="ECO:0000256" key="1">
    <source>
        <dbReference type="ARBA" id="ARBA00009861"/>
    </source>
</evidence>
<dbReference type="EMBL" id="JBBNAG010000005">
    <property type="protein sequence ID" value="KAK9133858.1"/>
    <property type="molecule type" value="Genomic_DNA"/>
</dbReference>
<dbReference type="PANTHER" id="PTHR31623">
    <property type="entry name" value="F21J9.9"/>
    <property type="match status" value="1"/>
</dbReference>
<dbReference type="AlphaFoldDB" id="A0AAP0JGZ9"/>
<reference evidence="4 5" key="1">
    <citation type="submission" date="2024-01" db="EMBL/GenBank/DDBJ databases">
        <title>Genome assemblies of Stephania.</title>
        <authorList>
            <person name="Yang L."/>
        </authorList>
    </citation>
    <scope>NUCLEOTIDE SEQUENCE [LARGE SCALE GENOMIC DNA]</scope>
    <source>
        <strain evidence="4">JXDWG</strain>
        <tissue evidence="4">Leaf</tissue>
    </source>
</reference>
<gene>
    <name evidence="4" type="ORF">Scep_013386</name>
</gene>
<keyword evidence="2" id="KW-0808">Transferase</keyword>
<dbReference type="InterPro" id="IPR023213">
    <property type="entry name" value="CAT-like_dom_sf"/>
</dbReference>
<comment type="caution">
    <text evidence="4">The sequence shown here is derived from an EMBL/GenBank/DDBJ whole genome shotgun (WGS) entry which is preliminary data.</text>
</comment>
<sequence>MMVSEEMGREKINFVSWCKSGLYDPDFGWGRPVWVGTPPPELKNFVLLIDTRSGDG</sequence>
<dbReference type="Pfam" id="PF02458">
    <property type="entry name" value="Transferase"/>
    <property type="match status" value="1"/>
</dbReference>
<accession>A0AAP0JGZ9</accession>
<dbReference type="Proteomes" id="UP001419268">
    <property type="component" value="Unassembled WGS sequence"/>
</dbReference>